<feature type="region of interest" description="Disordered" evidence="1">
    <location>
        <begin position="69"/>
        <end position="95"/>
    </location>
</feature>
<accession>A0A9J6CXL4</accession>
<sequence>MKRPKGKKSAPARSSTSAPVLSPALLAVPVWVSHTQVPDNPPSAHYSVSPSHSTSLVFDPWKRFDYDDPKKTPSKKKVIPREELRENTARSSGRATPSALLVRQRKVLISALAIVACVMAFLVTSRVLGISDKYAGGGIERLTAPVTNVTAPGLHLSPGSSGEGDPVDRGKIGATAKGAKRRANVEREKPGEITHRSVTARSQSISESTQNGDSSSYSAHPDLDT</sequence>
<comment type="caution">
    <text evidence="3">The sequence shown here is derived from an EMBL/GenBank/DDBJ whole genome shotgun (WGS) entry which is preliminary data.</text>
</comment>
<feature type="compositionally biased region" description="Basic and acidic residues" evidence="1">
    <location>
        <begin position="183"/>
        <end position="195"/>
    </location>
</feature>
<evidence type="ECO:0000313" key="3">
    <source>
        <dbReference type="EMBL" id="KAH7948568.1"/>
    </source>
</evidence>
<organism evidence="3 4">
    <name type="scientific">Rhipicephalus microplus</name>
    <name type="common">Cattle tick</name>
    <name type="synonym">Boophilus microplus</name>
    <dbReference type="NCBI Taxonomy" id="6941"/>
    <lineage>
        <taxon>Eukaryota</taxon>
        <taxon>Metazoa</taxon>
        <taxon>Ecdysozoa</taxon>
        <taxon>Arthropoda</taxon>
        <taxon>Chelicerata</taxon>
        <taxon>Arachnida</taxon>
        <taxon>Acari</taxon>
        <taxon>Parasitiformes</taxon>
        <taxon>Ixodida</taxon>
        <taxon>Ixodoidea</taxon>
        <taxon>Ixodidae</taxon>
        <taxon>Rhipicephalinae</taxon>
        <taxon>Rhipicephalus</taxon>
        <taxon>Boophilus</taxon>
    </lineage>
</organism>
<dbReference type="EMBL" id="JABSTU010005268">
    <property type="protein sequence ID" value="KAH7948568.1"/>
    <property type="molecule type" value="Genomic_DNA"/>
</dbReference>
<evidence type="ECO:0000256" key="2">
    <source>
        <dbReference type="SAM" id="Phobius"/>
    </source>
</evidence>
<gene>
    <name evidence="3" type="ORF">HPB51_028501</name>
</gene>
<feature type="transmembrane region" description="Helical" evidence="2">
    <location>
        <begin position="107"/>
        <end position="124"/>
    </location>
</feature>
<keyword evidence="2" id="KW-0812">Transmembrane</keyword>
<feature type="compositionally biased region" description="Basic and acidic residues" evidence="1">
    <location>
        <begin position="79"/>
        <end position="88"/>
    </location>
</feature>
<feature type="region of interest" description="Disordered" evidence="1">
    <location>
        <begin position="150"/>
        <end position="225"/>
    </location>
</feature>
<dbReference type="AlphaFoldDB" id="A0A9J6CXL4"/>
<feature type="compositionally biased region" description="Polar residues" evidence="1">
    <location>
        <begin position="196"/>
        <end position="218"/>
    </location>
</feature>
<keyword evidence="4" id="KW-1185">Reference proteome</keyword>
<reference evidence="3" key="1">
    <citation type="journal article" date="2020" name="Cell">
        <title>Large-Scale Comparative Analyses of Tick Genomes Elucidate Their Genetic Diversity and Vector Capacities.</title>
        <authorList>
            <consortium name="Tick Genome and Microbiome Consortium (TIGMIC)"/>
            <person name="Jia N."/>
            <person name="Wang J."/>
            <person name="Shi W."/>
            <person name="Du L."/>
            <person name="Sun Y."/>
            <person name="Zhan W."/>
            <person name="Jiang J.F."/>
            <person name="Wang Q."/>
            <person name="Zhang B."/>
            <person name="Ji P."/>
            <person name="Bell-Sakyi L."/>
            <person name="Cui X.M."/>
            <person name="Yuan T.T."/>
            <person name="Jiang B.G."/>
            <person name="Yang W.F."/>
            <person name="Lam T.T."/>
            <person name="Chang Q.C."/>
            <person name="Ding S.J."/>
            <person name="Wang X.J."/>
            <person name="Zhu J.G."/>
            <person name="Ruan X.D."/>
            <person name="Zhao L."/>
            <person name="Wei J.T."/>
            <person name="Ye R.Z."/>
            <person name="Que T.C."/>
            <person name="Du C.H."/>
            <person name="Zhou Y.H."/>
            <person name="Cheng J.X."/>
            <person name="Dai P.F."/>
            <person name="Guo W.B."/>
            <person name="Han X.H."/>
            <person name="Huang E.J."/>
            <person name="Li L.F."/>
            <person name="Wei W."/>
            <person name="Gao Y.C."/>
            <person name="Liu J.Z."/>
            <person name="Shao H.Z."/>
            <person name="Wang X."/>
            <person name="Wang C.C."/>
            <person name="Yang T.C."/>
            <person name="Huo Q.B."/>
            <person name="Li W."/>
            <person name="Chen H.Y."/>
            <person name="Chen S.E."/>
            <person name="Zhou L.G."/>
            <person name="Ni X.B."/>
            <person name="Tian J.H."/>
            <person name="Sheng Y."/>
            <person name="Liu T."/>
            <person name="Pan Y.S."/>
            <person name="Xia L.Y."/>
            <person name="Li J."/>
            <person name="Zhao F."/>
            <person name="Cao W.C."/>
        </authorList>
    </citation>
    <scope>NUCLEOTIDE SEQUENCE</scope>
    <source>
        <strain evidence="3">Rmic-2018</strain>
    </source>
</reference>
<keyword evidence="2" id="KW-0472">Membrane</keyword>
<reference evidence="3" key="2">
    <citation type="submission" date="2021-09" db="EMBL/GenBank/DDBJ databases">
        <authorList>
            <person name="Jia N."/>
            <person name="Wang J."/>
            <person name="Shi W."/>
            <person name="Du L."/>
            <person name="Sun Y."/>
            <person name="Zhan W."/>
            <person name="Jiang J."/>
            <person name="Wang Q."/>
            <person name="Zhang B."/>
            <person name="Ji P."/>
            <person name="Sakyi L.B."/>
            <person name="Cui X."/>
            <person name="Yuan T."/>
            <person name="Jiang B."/>
            <person name="Yang W."/>
            <person name="Lam T.T.-Y."/>
            <person name="Chang Q."/>
            <person name="Ding S."/>
            <person name="Wang X."/>
            <person name="Zhu J."/>
            <person name="Ruan X."/>
            <person name="Zhao L."/>
            <person name="Wei J."/>
            <person name="Que T."/>
            <person name="Du C."/>
            <person name="Cheng J."/>
            <person name="Dai P."/>
            <person name="Han X."/>
            <person name="Huang E."/>
            <person name="Gao Y."/>
            <person name="Liu J."/>
            <person name="Shao H."/>
            <person name="Ye R."/>
            <person name="Li L."/>
            <person name="Wei W."/>
            <person name="Wang X."/>
            <person name="Wang C."/>
            <person name="Huo Q."/>
            <person name="Li W."/>
            <person name="Guo W."/>
            <person name="Chen H."/>
            <person name="Chen S."/>
            <person name="Zhou L."/>
            <person name="Zhou L."/>
            <person name="Ni X."/>
            <person name="Tian J."/>
            <person name="Zhou Y."/>
            <person name="Sheng Y."/>
            <person name="Liu T."/>
            <person name="Pan Y."/>
            <person name="Xia L."/>
            <person name="Li J."/>
            <person name="Zhao F."/>
            <person name="Cao W."/>
        </authorList>
    </citation>
    <scope>NUCLEOTIDE SEQUENCE</scope>
    <source>
        <strain evidence="3">Rmic-2018</strain>
        <tissue evidence="3">Larvae</tissue>
    </source>
</reference>
<dbReference type="Proteomes" id="UP000821866">
    <property type="component" value="Unassembled WGS sequence"/>
</dbReference>
<evidence type="ECO:0000256" key="1">
    <source>
        <dbReference type="SAM" id="MobiDB-lite"/>
    </source>
</evidence>
<protein>
    <recommendedName>
        <fullName evidence="5">Transmembrane protein</fullName>
    </recommendedName>
</protein>
<keyword evidence="2" id="KW-1133">Transmembrane helix</keyword>
<evidence type="ECO:0008006" key="5">
    <source>
        <dbReference type="Google" id="ProtNLM"/>
    </source>
</evidence>
<evidence type="ECO:0000313" key="4">
    <source>
        <dbReference type="Proteomes" id="UP000821866"/>
    </source>
</evidence>
<name>A0A9J6CXL4_RHIMP</name>
<proteinExistence type="predicted"/>